<dbReference type="AlphaFoldDB" id="A0A1F8EEN6"/>
<dbReference type="GO" id="GO:0008781">
    <property type="term" value="F:N-acylneuraminate cytidylyltransferase activity"/>
    <property type="evidence" value="ECO:0007669"/>
    <property type="project" value="TreeGrafter"/>
</dbReference>
<keyword evidence="6" id="KW-0460">Magnesium</keyword>
<gene>
    <name evidence="7" type="ORF">A2649_01130</name>
</gene>
<sequence>MAFDFDGIFTDAKVIIDQDGRESIICSRRDSLGTNQLKRIGIKLAVISMEPNPIVMKRCEKLKIECLVGNEKLPIFRNLIKREKLKASEAAFMGDDLNDLDCLEDAGLALTVADGAEQCKKIADYVTTKRGGDHAVREVCDVIMKTRGEDYENIYNKYEKK</sequence>
<dbReference type="PANTHER" id="PTHR21485:SF3">
    <property type="entry name" value="N-ACYLNEURAMINATE CYTIDYLYLTRANSFERASE"/>
    <property type="match status" value="1"/>
</dbReference>
<comment type="similarity">
    <text evidence="2">Belongs to the KdsC family.</text>
</comment>
<dbReference type="InterPro" id="IPR023214">
    <property type="entry name" value="HAD_sf"/>
</dbReference>
<evidence type="ECO:0000256" key="1">
    <source>
        <dbReference type="ARBA" id="ARBA00001946"/>
    </source>
</evidence>
<evidence type="ECO:0000313" key="7">
    <source>
        <dbReference type="EMBL" id="OGM99047.1"/>
    </source>
</evidence>
<accession>A0A1F8EEN6</accession>
<comment type="cofactor">
    <cofactor evidence="1">
        <name>Mg(2+)</name>
        <dbReference type="ChEBI" id="CHEBI:18420"/>
    </cofactor>
</comment>
<dbReference type="Pfam" id="PF08282">
    <property type="entry name" value="Hydrolase_3"/>
    <property type="match status" value="1"/>
</dbReference>
<evidence type="ECO:0000256" key="5">
    <source>
        <dbReference type="ARBA" id="ARBA00022801"/>
    </source>
</evidence>
<evidence type="ECO:0008006" key="9">
    <source>
        <dbReference type="Google" id="ProtNLM"/>
    </source>
</evidence>
<dbReference type="SFLD" id="SFLDS00003">
    <property type="entry name" value="Haloacid_Dehalogenase"/>
    <property type="match status" value="1"/>
</dbReference>
<dbReference type="InterPro" id="IPR050793">
    <property type="entry name" value="CMP-NeuNAc_synthase"/>
</dbReference>
<dbReference type="GO" id="GO:0046872">
    <property type="term" value="F:metal ion binding"/>
    <property type="evidence" value="ECO:0007669"/>
    <property type="project" value="UniProtKB-KW"/>
</dbReference>
<dbReference type="EMBL" id="MGJB01000006">
    <property type="protein sequence ID" value="OGM99047.1"/>
    <property type="molecule type" value="Genomic_DNA"/>
</dbReference>
<name>A0A1F8EEN6_9BACT</name>
<keyword evidence="5" id="KW-0378">Hydrolase</keyword>
<dbReference type="NCBIfam" id="TIGR01670">
    <property type="entry name" value="KdsC-phosphatas"/>
    <property type="match status" value="1"/>
</dbReference>
<dbReference type="Gene3D" id="3.40.50.1000">
    <property type="entry name" value="HAD superfamily/HAD-like"/>
    <property type="match status" value="1"/>
</dbReference>
<dbReference type="InterPro" id="IPR036412">
    <property type="entry name" value="HAD-like_sf"/>
</dbReference>
<dbReference type="PANTHER" id="PTHR21485">
    <property type="entry name" value="HAD SUPERFAMILY MEMBERS CMAS AND KDSC"/>
    <property type="match status" value="1"/>
</dbReference>
<evidence type="ECO:0000256" key="6">
    <source>
        <dbReference type="ARBA" id="ARBA00022842"/>
    </source>
</evidence>
<keyword evidence="4" id="KW-0479">Metal-binding</keyword>
<dbReference type="InterPro" id="IPR010023">
    <property type="entry name" value="KdsC_fam"/>
</dbReference>
<dbReference type="SFLD" id="SFLDG01136">
    <property type="entry name" value="C1.6:_Phosphoserine_Phosphatas"/>
    <property type="match status" value="1"/>
</dbReference>
<proteinExistence type="inferred from homology"/>
<dbReference type="STRING" id="1802661.A2649_01130"/>
<dbReference type="Proteomes" id="UP000176893">
    <property type="component" value="Unassembled WGS sequence"/>
</dbReference>
<evidence type="ECO:0000256" key="3">
    <source>
        <dbReference type="ARBA" id="ARBA00011881"/>
    </source>
</evidence>
<dbReference type="GO" id="GO:0016788">
    <property type="term" value="F:hydrolase activity, acting on ester bonds"/>
    <property type="evidence" value="ECO:0007669"/>
    <property type="project" value="InterPro"/>
</dbReference>
<evidence type="ECO:0000256" key="2">
    <source>
        <dbReference type="ARBA" id="ARBA00005893"/>
    </source>
</evidence>
<comment type="caution">
    <text evidence="7">The sequence shown here is derived from an EMBL/GenBank/DDBJ whole genome shotgun (WGS) entry which is preliminary data.</text>
</comment>
<organism evidence="7 8">
    <name type="scientific">Candidatus Yanofskybacteria bacterium RIFCSPHIGHO2_01_FULL_41_26</name>
    <dbReference type="NCBI Taxonomy" id="1802661"/>
    <lineage>
        <taxon>Bacteria</taxon>
        <taxon>Candidatus Yanofskyibacteriota</taxon>
    </lineage>
</organism>
<evidence type="ECO:0000256" key="4">
    <source>
        <dbReference type="ARBA" id="ARBA00022723"/>
    </source>
</evidence>
<comment type="subunit">
    <text evidence="3">Homotetramer.</text>
</comment>
<dbReference type="SUPFAM" id="SSF56784">
    <property type="entry name" value="HAD-like"/>
    <property type="match status" value="1"/>
</dbReference>
<reference evidence="7 8" key="1">
    <citation type="journal article" date="2016" name="Nat. Commun.">
        <title>Thousands of microbial genomes shed light on interconnected biogeochemical processes in an aquifer system.</title>
        <authorList>
            <person name="Anantharaman K."/>
            <person name="Brown C.T."/>
            <person name="Hug L.A."/>
            <person name="Sharon I."/>
            <person name="Castelle C.J."/>
            <person name="Probst A.J."/>
            <person name="Thomas B.C."/>
            <person name="Singh A."/>
            <person name="Wilkins M.J."/>
            <person name="Karaoz U."/>
            <person name="Brodie E.L."/>
            <person name="Williams K.H."/>
            <person name="Hubbard S.S."/>
            <person name="Banfield J.F."/>
        </authorList>
    </citation>
    <scope>NUCLEOTIDE SEQUENCE [LARGE SCALE GENOMIC DNA]</scope>
</reference>
<protein>
    <recommendedName>
        <fullName evidence="9">3-deoxy-D-manno-octulosonate 8-phosphate phosphatase</fullName>
    </recommendedName>
</protein>
<dbReference type="SFLD" id="SFLDG01138">
    <property type="entry name" value="C1.6.2:_Deoxy-d-mannose-octulo"/>
    <property type="match status" value="1"/>
</dbReference>
<evidence type="ECO:0000313" key="8">
    <source>
        <dbReference type="Proteomes" id="UP000176893"/>
    </source>
</evidence>